<dbReference type="PROSITE" id="PS51463">
    <property type="entry name" value="P_GLUCOSE_ISOMERASE_3"/>
    <property type="match status" value="1"/>
</dbReference>
<protein>
    <recommendedName>
        <fullName evidence="4 9">Glucose-6-phosphate isomerase</fullName>
        <ecNumber evidence="3 9">5.3.1.9</ecNumber>
    </recommendedName>
</protein>
<comment type="pathway">
    <text evidence="1 9">Carbohydrate degradation; glycolysis; D-glyceraldehyde 3-phosphate and glycerone phosphate from D-glucose: step 2/4.</text>
</comment>
<evidence type="ECO:0000313" key="12">
    <source>
        <dbReference type="Proteomes" id="UP000770661"/>
    </source>
</evidence>
<dbReference type="GO" id="GO:0006094">
    <property type="term" value="P:gluconeogenesis"/>
    <property type="evidence" value="ECO:0007669"/>
    <property type="project" value="UniProtKB-KW"/>
</dbReference>
<dbReference type="OrthoDB" id="5831190at2759"/>
<dbReference type="EMBL" id="JACEEZ010016803">
    <property type="protein sequence ID" value="KAG0718003.1"/>
    <property type="molecule type" value="Genomic_DNA"/>
</dbReference>
<dbReference type="GO" id="GO:0006096">
    <property type="term" value="P:glycolytic process"/>
    <property type="evidence" value="ECO:0007669"/>
    <property type="project" value="UniProtKB-UniPathway"/>
</dbReference>
<accession>A0A8J4Y0P0</accession>
<dbReference type="GO" id="GO:0048029">
    <property type="term" value="F:monosaccharide binding"/>
    <property type="evidence" value="ECO:0007669"/>
    <property type="project" value="TreeGrafter"/>
</dbReference>
<dbReference type="InterPro" id="IPR035476">
    <property type="entry name" value="SIS_PGI_1"/>
</dbReference>
<evidence type="ECO:0000256" key="6">
    <source>
        <dbReference type="ARBA" id="ARBA00023152"/>
    </source>
</evidence>
<dbReference type="InterPro" id="IPR046348">
    <property type="entry name" value="SIS_dom_sf"/>
</dbReference>
<keyword evidence="5 9" id="KW-0312">Gluconeogenesis</keyword>
<dbReference type="GO" id="GO:0005829">
    <property type="term" value="C:cytosol"/>
    <property type="evidence" value="ECO:0007669"/>
    <property type="project" value="TreeGrafter"/>
</dbReference>
<keyword evidence="12" id="KW-1185">Reference proteome</keyword>
<dbReference type="PROSITE" id="PS00765">
    <property type="entry name" value="P_GLUCOSE_ISOMERASE_1"/>
    <property type="match status" value="1"/>
</dbReference>
<dbReference type="InterPro" id="IPR023096">
    <property type="entry name" value="G6P_Isomerase_C"/>
</dbReference>
<reference evidence="11" key="1">
    <citation type="submission" date="2020-07" db="EMBL/GenBank/DDBJ databases">
        <title>The High-quality genome of the commercially important snow crab, Chionoecetes opilio.</title>
        <authorList>
            <person name="Jeong J.-H."/>
            <person name="Ryu S."/>
        </authorList>
    </citation>
    <scope>NUCLEOTIDE SEQUENCE</scope>
    <source>
        <strain evidence="11">MADBK_172401_WGS</strain>
        <tissue evidence="11">Digestive gland</tissue>
    </source>
</reference>
<evidence type="ECO:0000256" key="2">
    <source>
        <dbReference type="ARBA" id="ARBA00006604"/>
    </source>
</evidence>
<comment type="similarity">
    <text evidence="2 9">Belongs to the GPI family.</text>
</comment>
<dbReference type="PANTHER" id="PTHR11469:SF1">
    <property type="entry name" value="GLUCOSE-6-PHOSPHATE ISOMERASE"/>
    <property type="match status" value="1"/>
</dbReference>
<dbReference type="AlphaFoldDB" id="A0A8J4Y0P0"/>
<dbReference type="CDD" id="cd05015">
    <property type="entry name" value="SIS_PGI_1"/>
    <property type="match status" value="1"/>
</dbReference>
<dbReference type="EC" id="5.3.1.9" evidence="3 9"/>
<evidence type="ECO:0000256" key="9">
    <source>
        <dbReference type="RuleBase" id="RU000612"/>
    </source>
</evidence>
<name>A0A8J4Y0P0_CHIOP</name>
<dbReference type="Gene3D" id="1.10.1390.10">
    <property type="match status" value="1"/>
</dbReference>
<dbReference type="Gene3D" id="3.40.50.10490">
    <property type="entry name" value="Glucose-6-phosphate isomerase like protein, domain 1"/>
    <property type="match status" value="2"/>
</dbReference>
<feature type="compositionally biased region" description="Low complexity" evidence="10">
    <location>
        <begin position="51"/>
        <end position="62"/>
    </location>
</feature>
<dbReference type="HAMAP" id="MF_00473">
    <property type="entry name" value="G6P_isomerase"/>
    <property type="match status" value="1"/>
</dbReference>
<comment type="caution">
    <text evidence="11">The sequence shown here is derived from an EMBL/GenBank/DDBJ whole genome shotgun (WGS) entry which is preliminary data.</text>
</comment>
<comment type="catalytic activity">
    <reaction evidence="8 9">
        <text>alpha-D-glucose 6-phosphate = beta-D-fructose 6-phosphate</text>
        <dbReference type="Rhea" id="RHEA:11816"/>
        <dbReference type="ChEBI" id="CHEBI:57634"/>
        <dbReference type="ChEBI" id="CHEBI:58225"/>
        <dbReference type="EC" id="5.3.1.9"/>
    </reaction>
</comment>
<dbReference type="FunFam" id="3.40.50.10490:FF:000004">
    <property type="entry name" value="Glucose-6-phosphate isomerase"/>
    <property type="match status" value="1"/>
</dbReference>
<organism evidence="11 12">
    <name type="scientific">Chionoecetes opilio</name>
    <name type="common">Atlantic snow crab</name>
    <name type="synonym">Cancer opilio</name>
    <dbReference type="NCBI Taxonomy" id="41210"/>
    <lineage>
        <taxon>Eukaryota</taxon>
        <taxon>Metazoa</taxon>
        <taxon>Ecdysozoa</taxon>
        <taxon>Arthropoda</taxon>
        <taxon>Crustacea</taxon>
        <taxon>Multicrustacea</taxon>
        <taxon>Malacostraca</taxon>
        <taxon>Eumalacostraca</taxon>
        <taxon>Eucarida</taxon>
        <taxon>Decapoda</taxon>
        <taxon>Pleocyemata</taxon>
        <taxon>Brachyura</taxon>
        <taxon>Eubrachyura</taxon>
        <taxon>Majoidea</taxon>
        <taxon>Majidae</taxon>
        <taxon>Chionoecetes</taxon>
    </lineage>
</organism>
<evidence type="ECO:0000256" key="10">
    <source>
        <dbReference type="SAM" id="MobiDB-lite"/>
    </source>
</evidence>
<keyword evidence="7 9" id="KW-0413">Isomerase</keyword>
<dbReference type="InterPro" id="IPR001672">
    <property type="entry name" value="G6P_Isomerase"/>
</dbReference>
<proteinExistence type="inferred from homology"/>
<dbReference type="UniPathway" id="UPA00109">
    <property type="reaction ID" value="UER00181"/>
</dbReference>
<evidence type="ECO:0000313" key="11">
    <source>
        <dbReference type="EMBL" id="KAG0718003.1"/>
    </source>
</evidence>
<dbReference type="GO" id="GO:0097367">
    <property type="term" value="F:carbohydrate derivative binding"/>
    <property type="evidence" value="ECO:0007669"/>
    <property type="project" value="InterPro"/>
</dbReference>
<evidence type="ECO:0000256" key="8">
    <source>
        <dbReference type="ARBA" id="ARBA00029321"/>
    </source>
</evidence>
<dbReference type="GO" id="GO:0004347">
    <property type="term" value="F:glucose-6-phosphate isomerase activity"/>
    <property type="evidence" value="ECO:0007669"/>
    <property type="project" value="UniProtKB-EC"/>
</dbReference>
<evidence type="ECO:0000256" key="7">
    <source>
        <dbReference type="ARBA" id="ARBA00023235"/>
    </source>
</evidence>
<gene>
    <name evidence="11" type="primary">Pgi</name>
    <name evidence="11" type="ORF">GWK47_053328</name>
</gene>
<keyword evidence="6 9" id="KW-0324">Glycolysis</keyword>
<dbReference type="Proteomes" id="UP000770661">
    <property type="component" value="Unassembled WGS sequence"/>
</dbReference>
<dbReference type="NCBIfam" id="NF001211">
    <property type="entry name" value="PRK00179.1"/>
    <property type="match status" value="1"/>
</dbReference>
<dbReference type="SUPFAM" id="SSF53697">
    <property type="entry name" value="SIS domain"/>
    <property type="match status" value="1"/>
</dbReference>
<evidence type="ECO:0000256" key="4">
    <source>
        <dbReference type="ARBA" id="ARBA00018388"/>
    </source>
</evidence>
<dbReference type="InterPro" id="IPR018189">
    <property type="entry name" value="Phosphoglucose_isomerase_CS"/>
</dbReference>
<feature type="region of interest" description="Disordered" evidence="10">
    <location>
        <begin position="51"/>
        <end position="71"/>
    </location>
</feature>
<dbReference type="PRINTS" id="PR00662">
    <property type="entry name" value="G6PISOMERASE"/>
</dbReference>
<dbReference type="GO" id="GO:0051156">
    <property type="term" value="P:glucose 6-phosphate metabolic process"/>
    <property type="evidence" value="ECO:0007669"/>
    <property type="project" value="TreeGrafter"/>
</dbReference>
<evidence type="ECO:0000256" key="1">
    <source>
        <dbReference type="ARBA" id="ARBA00004926"/>
    </source>
</evidence>
<dbReference type="PROSITE" id="PS00174">
    <property type="entry name" value="P_GLUCOSE_ISOMERASE_2"/>
    <property type="match status" value="1"/>
</dbReference>
<evidence type="ECO:0000256" key="3">
    <source>
        <dbReference type="ARBA" id="ARBA00011952"/>
    </source>
</evidence>
<dbReference type="InterPro" id="IPR035482">
    <property type="entry name" value="SIS_PGI_2"/>
</dbReference>
<dbReference type="FunFam" id="1.10.1390.10:FF:000001">
    <property type="entry name" value="Glucose-6-phosphate isomerase"/>
    <property type="match status" value="1"/>
</dbReference>
<dbReference type="CDD" id="cd05016">
    <property type="entry name" value="SIS_PGI_2"/>
    <property type="match status" value="1"/>
</dbReference>
<dbReference type="Pfam" id="PF00342">
    <property type="entry name" value="PGI"/>
    <property type="match status" value="1"/>
</dbReference>
<evidence type="ECO:0000256" key="5">
    <source>
        <dbReference type="ARBA" id="ARBA00022432"/>
    </source>
</evidence>
<sequence length="627" mass="69619">MMYDMISESKDSDCVTNYSPLSYLKSCCGHRRSFKISKVVPATAAAPTTTITTASASHSQSPPHHPDDSMEGKAFLTEEPAYKNLKQYFDNNGSKLNILQMFKEDAGRFKKYSVTLKTPSDGDILFDFSKNRINSEVMKLLMDLARARKIEASRDAMFSGEKINFTEGRAVLHIALRNRSNTPVMVNGEDVMPSVNAVLAHMKEFCGKVISGDWKGYTGRSITDVVNIGIGGSDLGPLMVTEALKPYAVGPNVHFVSNIDGTHMAKTLKILNAETTLFIIASKTFTTQETITNATSAKNWFLDTAKNPDTVAKHFVALSTNAPKVKAFGIDEANMFGFWDWVGGRYSLWSAIGLSIALHVGYDNFEKLLDGAHFMDNHFKTAPLEENLPVILAMLGVWYSNFYGAETHALLPYDQYLHRFAAYFQQGDMESNGNISRPQCMDSRGRPSYETGTHRVGAVPASNRARHLLQLIPRATRIRRLLCTAKSTTIATTSTQVLLMANFLAQTEALMKGKTKAEVEAELEKAGMPEDQKKRITPHKVFEGNRPTNSIMVEHVTPFTLGALIVMYEMKIFTQGIVWDVNSFDQWGVELGKQLAKAIEPELQDKNPVSSHDPSTNGLINFIKNHL</sequence>
<dbReference type="PANTHER" id="PTHR11469">
    <property type="entry name" value="GLUCOSE-6-PHOSPHATE ISOMERASE"/>
    <property type="match status" value="1"/>
</dbReference>